<feature type="domain" description="Acyl-CoA dehydrogenase/oxidase N-terminal" evidence="8">
    <location>
        <begin position="32"/>
        <end position="150"/>
    </location>
</feature>
<dbReference type="PANTHER" id="PTHR42803">
    <property type="entry name" value="ACYL-COA DEHYDROGENASE"/>
    <property type="match status" value="1"/>
</dbReference>
<protein>
    <recommendedName>
        <fullName evidence="11">Acyl-CoA dehydrogenase</fullName>
    </recommendedName>
</protein>
<dbReference type="Pfam" id="PF00441">
    <property type="entry name" value="Acyl-CoA_dh_1"/>
    <property type="match status" value="1"/>
</dbReference>
<dbReference type="EMBL" id="FNPR01000001">
    <property type="protein sequence ID" value="SDY10188.1"/>
    <property type="molecule type" value="Genomic_DNA"/>
</dbReference>
<dbReference type="GO" id="GO:0050660">
    <property type="term" value="F:flavin adenine dinucleotide binding"/>
    <property type="evidence" value="ECO:0007669"/>
    <property type="project" value="InterPro"/>
</dbReference>
<dbReference type="OrthoDB" id="7801364at2"/>
<evidence type="ECO:0000256" key="1">
    <source>
        <dbReference type="ARBA" id="ARBA00001974"/>
    </source>
</evidence>
<proteinExistence type="inferred from homology"/>
<dbReference type="STRING" id="576131.SAMN05444486_101201"/>
<reference evidence="9 10" key="1">
    <citation type="submission" date="2016-10" db="EMBL/GenBank/DDBJ databases">
        <authorList>
            <person name="de Groot N.N."/>
        </authorList>
    </citation>
    <scope>NUCLEOTIDE SEQUENCE [LARGE SCALE GENOMIC DNA]</scope>
    <source>
        <strain evidence="9 10">DSM 24677</strain>
    </source>
</reference>
<keyword evidence="3 5" id="KW-0285">Flavoprotein</keyword>
<evidence type="ECO:0000256" key="3">
    <source>
        <dbReference type="ARBA" id="ARBA00022630"/>
    </source>
</evidence>
<dbReference type="InterPro" id="IPR009100">
    <property type="entry name" value="AcylCoA_DH/oxidase_NM_dom_sf"/>
</dbReference>
<dbReference type="AlphaFoldDB" id="A0A1H3H5K2"/>
<evidence type="ECO:0000259" key="6">
    <source>
        <dbReference type="Pfam" id="PF00441"/>
    </source>
</evidence>
<evidence type="ECO:0008006" key="11">
    <source>
        <dbReference type="Google" id="ProtNLM"/>
    </source>
</evidence>
<sequence length="513" mass="55466">MKPFKAPLEDILFSLRVAGAEEISDYDADFAREIGQHFAAFAEGEIAPLDEVGDVQGCRLEDGRVKMPDGFATIYQAYCAQGWPALTVPEAYGGQGMGALMLAVTSEIFSGANHSLQMVTGLVPGAVRVLKRFGTEDQRAKIMPQLAAGEMLPTMCLTEPGAGSDLGRIRCRGEQTGDGWRISGEKIFISGGDQDMSERILHLVLARTSDNGVKGLSLFLCPCTRSDGSRNAVTVTRIEEKMGLHASPTCQLAFDNAEAELVGEEGQGLAAMFAMMNHARTDVALQGVAHAARAYDIAASYAAERQQGRSPEGAPVTIDQHADVRRMIDEIDRLALGARAIAHLACVTMERGDNSALVEFLTPLAKVYCTEAGMRAAELGMQVLGGYGYLREYRIEQTYRDARITAIYEGTNGIHARMMATRLAGSAAGDAFASYMQKEASRLSSEKAVMLLELWHTTREGVLNAKDPSVLAEDFLQASIKALLACIWANLDHNKSHHPDGARLERLCSNRSA</sequence>
<evidence type="ECO:0000256" key="4">
    <source>
        <dbReference type="ARBA" id="ARBA00022827"/>
    </source>
</evidence>
<comment type="cofactor">
    <cofactor evidence="1 5">
        <name>FAD</name>
        <dbReference type="ChEBI" id="CHEBI:57692"/>
    </cofactor>
</comment>
<evidence type="ECO:0000256" key="5">
    <source>
        <dbReference type="RuleBase" id="RU362125"/>
    </source>
</evidence>
<name>A0A1H3H5K2_9RHOB</name>
<dbReference type="GeneID" id="78123008"/>
<feature type="domain" description="Acyl-CoA dehydrogenase/oxidase C-terminal" evidence="6">
    <location>
        <begin position="266"/>
        <end position="423"/>
    </location>
</feature>
<dbReference type="GO" id="GO:0016627">
    <property type="term" value="F:oxidoreductase activity, acting on the CH-CH group of donors"/>
    <property type="evidence" value="ECO:0007669"/>
    <property type="project" value="InterPro"/>
</dbReference>
<evidence type="ECO:0000259" key="7">
    <source>
        <dbReference type="Pfam" id="PF02770"/>
    </source>
</evidence>
<dbReference type="InterPro" id="IPR036250">
    <property type="entry name" value="AcylCo_DH-like_C"/>
</dbReference>
<dbReference type="RefSeq" id="WP_089887115.1">
    <property type="nucleotide sequence ID" value="NZ_CALJFH010000003.1"/>
</dbReference>
<dbReference type="Proteomes" id="UP000199026">
    <property type="component" value="Unassembled WGS sequence"/>
</dbReference>
<dbReference type="InterPro" id="IPR046373">
    <property type="entry name" value="Acyl-CoA_Oxase/DH_mid-dom_sf"/>
</dbReference>
<dbReference type="Gene3D" id="2.40.110.10">
    <property type="entry name" value="Butyryl-CoA Dehydrogenase, subunit A, domain 2"/>
    <property type="match status" value="1"/>
</dbReference>
<dbReference type="SUPFAM" id="SSF47203">
    <property type="entry name" value="Acyl-CoA dehydrogenase C-terminal domain-like"/>
    <property type="match status" value="1"/>
</dbReference>
<dbReference type="PANTHER" id="PTHR42803:SF1">
    <property type="entry name" value="BROAD-SPECIFICITY LINEAR ACYL-COA DEHYDROGENASE FADE5"/>
    <property type="match status" value="1"/>
</dbReference>
<organism evidence="9 10">
    <name type="scientific">Lentibacter algarum</name>
    <dbReference type="NCBI Taxonomy" id="576131"/>
    <lineage>
        <taxon>Bacteria</taxon>
        <taxon>Pseudomonadati</taxon>
        <taxon>Pseudomonadota</taxon>
        <taxon>Alphaproteobacteria</taxon>
        <taxon>Rhodobacterales</taxon>
        <taxon>Roseobacteraceae</taxon>
        <taxon>Lentibacter</taxon>
    </lineage>
</organism>
<dbReference type="InterPro" id="IPR037069">
    <property type="entry name" value="AcylCoA_DH/ox_N_sf"/>
</dbReference>
<dbReference type="InterPro" id="IPR009075">
    <property type="entry name" value="AcylCo_DH/oxidase_C"/>
</dbReference>
<comment type="similarity">
    <text evidence="2 5">Belongs to the acyl-CoA dehydrogenase family.</text>
</comment>
<evidence type="ECO:0000313" key="10">
    <source>
        <dbReference type="Proteomes" id="UP000199026"/>
    </source>
</evidence>
<dbReference type="Gene3D" id="1.10.540.10">
    <property type="entry name" value="Acyl-CoA dehydrogenase/oxidase, N-terminal domain"/>
    <property type="match status" value="1"/>
</dbReference>
<keyword evidence="4 5" id="KW-0274">FAD</keyword>
<dbReference type="InterPro" id="IPR006091">
    <property type="entry name" value="Acyl-CoA_Oxase/DH_mid-dom"/>
</dbReference>
<gene>
    <name evidence="9" type="ORF">SAMN05444486_101201</name>
</gene>
<dbReference type="Pfam" id="PF02771">
    <property type="entry name" value="Acyl-CoA_dh_N"/>
    <property type="match status" value="1"/>
</dbReference>
<dbReference type="Pfam" id="PF02770">
    <property type="entry name" value="Acyl-CoA_dh_M"/>
    <property type="match status" value="1"/>
</dbReference>
<evidence type="ECO:0000259" key="8">
    <source>
        <dbReference type="Pfam" id="PF02771"/>
    </source>
</evidence>
<dbReference type="SUPFAM" id="SSF56645">
    <property type="entry name" value="Acyl-CoA dehydrogenase NM domain-like"/>
    <property type="match status" value="1"/>
</dbReference>
<feature type="domain" description="Acyl-CoA oxidase/dehydrogenase middle" evidence="7">
    <location>
        <begin position="155"/>
        <end position="256"/>
    </location>
</feature>
<evidence type="ECO:0000313" key="9">
    <source>
        <dbReference type="EMBL" id="SDY10188.1"/>
    </source>
</evidence>
<dbReference type="InterPro" id="IPR052166">
    <property type="entry name" value="Diverse_Acyl-CoA_DH"/>
</dbReference>
<keyword evidence="5" id="KW-0560">Oxidoreductase</keyword>
<dbReference type="InterPro" id="IPR013786">
    <property type="entry name" value="AcylCoA_DH/ox_N"/>
</dbReference>
<keyword evidence="10" id="KW-1185">Reference proteome</keyword>
<dbReference type="Gene3D" id="1.20.140.10">
    <property type="entry name" value="Butyryl-CoA Dehydrogenase, subunit A, domain 3"/>
    <property type="match status" value="1"/>
</dbReference>
<accession>A0A1H3H5K2</accession>
<evidence type="ECO:0000256" key="2">
    <source>
        <dbReference type="ARBA" id="ARBA00009347"/>
    </source>
</evidence>